<accession>A0ABU7BR46</accession>
<keyword evidence="3" id="KW-1185">Reference proteome</keyword>
<proteinExistence type="predicted"/>
<name>A0ABU7BR46_9TELE</name>
<feature type="chain" id="PRO_5045962370" evidence="1">
    <location>
        <begin position="29"/>
        <end position="102"/>
    </location>
</feature>
<evidence type="ECO:0000313" key="3">
    <source>
        <dbReference type="Proteomes" id="UP001345963"/>
    </source>
</evidence>
<sequence>MNLCSLFPTFNSLLLSTAGALLWTAVLCQPSSRLNNHAALRRGKEQMVNSSSGFMAKDFWPIATGDLSEIRVPEDSLEREKYALKRRGMKVTRSKTKYMCVN</sequence>
<dbReference type="EMBL" id="JAHUTI010060675">
    <property type="protein sequence ID" value="MED6252028.1"/>
    <property type="molecule type" value="Genomic_DNA"/>
</dbReference>
<protein>
    <submittedName>
        <fullName evidence="2">Uncharacterized protein</fullName>
    </submittedName>
</protein>
<feature type="signal peptide" evidence="1">
    <location>
        <begin position="1"/>
        <end position="28"/>
    </location>
</feature>
<keyword evidence="1" id="KW-0732">Signal</keyword>
<gene>
    <name evidence="2" type="ORF">ATANTOWER_005950</name>
</gene>
<evidence type="ECO:0000256" key="1">
    <source>
        <dbReference type="SAM" id="SignalP"/>
    </source>
</evidence>
<dbReference type="Proteomes" id="UP001345963">
    <property type="component" value="Unassembled WGS sequence"/>
</dbReference>
<comment type="caution">
    <text evidence="2">The sequence shown here is derived from an EMBL/GenBank/DDBJ whole genome shotgun (WGS) entry which is preliminary data.</text>
</comment>
<reference evidence="2 3" key="1">
    <citation type="submission" date="2021-07" db="EMBL/GenBank/DDBJ databases">
        <authorList>
            <person name="Palmer J.M."/>
        </authorList>
    </citation>
    <scope>NUCLEOTIDE SEQUENCE [LARGE SCALE GENOMIC DNA]</scope>
    <source>
        <strain evidence="2 3">AT_MEX2019</strain>
        <tissue evidence="2">Muscle</tissue>
    </source>
</reference>
<evidence type="ECO:0000313" key="2">
    <source>
        <dbReference type="EMBL" id="MED6252028.1"/>
    </source>
</evidence>
<organism evidence="2 3">
    <name type="scientific">Ataeniobius toweri</name>
    <dbReference type="NCBI Taxonomy" id="208326"/>
    <lineage>
        <taxon>Eukaryota</taxon>
        <taxon>Metazoa</taxon>
        <taxon>Chordata</taxon>
        <taxon>Craniata</taxon>
        <taxon>Vertebrata</taxon>
        <taxon>Euteleostomi</taxon>
        <taxon>Actinopterygii</taxon>
        <taxon>Neopterygii</taxon>
        <taxon>Teleostei</taxon>
        <taxon>Neoteleostei</taxon>
        <taxon>Acanthomorphata</taxon>
        <taxon>Ovalentaria</taxon>
        <taxon>Atherinomorphae</taxon>
        <taxon>Cyprinodontiformes</taxon>
        <taxon>Goodeidae</taxon>
        <taxon>Ataeniobius</taxon>
    </lineage>
</organism>